<evidence type="ECO:0000256" key="2">
    <source>
        <dbReference type="ARBA" id="ARBA00023002"/>
    </source>
</evidence>
<reference evidence="6 7" key="1">
    <citation type="journal article" date="2020" name="Fungal Divers.">
        <title>Resolving the Mortierellaceae phylogeny through synthesis of multi-gene phylogenetics and phylogenomics.</title>
        <authorList>
            <person name="Vandepol N."/>
            <person name="Liber J."/>
            <person name="Desiro A."/>
            <person name="Na H."/>
            <person name="Kennedy M."/>
            <person name="Barry K."/>
            <person name="Grigoriev I.V."/>
            <person name="Miller A.N."/>
            <person name="O'Donnell K."/>
            <person name="Stajich J.E."/>
            <person name="Bonito G."/>
        </authorList>
    </citation>
    <scope>NUCLEOTIDE SEQUENCE [LARGE SCALE GENOMIC DNA]</scope>
    <source>
        <strain evidence="6 7">AD045</strain>
    </source>
</reference>
<evidence type="ECO:0000313" key="6">
    <source>
        <dbReference type="EMBL" id="KAG0286021.1"/>
    </source>
</evidence>
<protein>
    <submittedName>
        <fullName evidence="6">Uncharacterized protein</fullName>
    </submittedName>
</protein>
<dbReference type="InterPro" id="IPR015815">
    <property type="entry name" value="HIBADH-related"/>
</dbReference>
<dbReference type="Pfam" id="PF03446">
    <property type="entry name" value="NAD_binding_2"/>
    <property type="match status" value="1"/>
</dbReference>
<proteinExistence type="inferred from homology"/>
<sequence>MTPNNSTTTTTNSTQGLRVGWIGVGEMGYGMAKNLNAYLLSQGLHLTIWNRSVNKTDSLHEDGAQIATSIEDLASKTNIVFTSLSNDTAVESVYKQLYAHASATQEPIIFVETSTIHPSVAAKNQELLSAYPQHTYLQCPVFGRPDRALAGQLVWVTSGDNDALSKIQPLIASMAKGTIDLCTPDVQKASSFKLLGNFFVAGSIELLAEGFALAEKVSLPQSSVLELINGLFGSPVWIGYSQKIVEGKTSKVGGYPVELGLKDVGHMRKLAEEHGASLPTADVAYGHLERMRDQGKGDQDWTTLIEVIREGPPSSSSSSSSQ</sequence>
<dbReference type="InterPro" id="IPR006115">
    <property type="entry name" value="6PGDH_NADP-bd"/>
</dbReference>
<feature type="domain" description="3-hydroxyisobutyrate dehydrogenase-like NAD-binding" evidence="5">
    <location>
        <begin position="190"/>
        <end position="307"/>
    </location>
</feature>
<dbReference type="EMBL" id="JAAAIM010000609">
    <property type="protein sequence ID" value="KAG0286021.1"/>
    <property type="molecule type" value="Genomic_DNA"/>
</dbReference>
<dbReference type="InterPro" id="IPR029154">
    <property type="entry name" value="HIBADH-like_NADP-bd"/>
</dbReference>
<comment type="caution">
    <text evidence="6">The sequence shown here is derived from an EMBL/GenBank/DDBJ whole genome shotgun (WGS) entry which is preliminary data.</text>
</comment>
<keyword evidence="2" id="KW-0560">Oxidoreductase</keyword>
<organism evidence="6 7">
    <name type="scientific">Linnemannia gamsii</name>
    <dbReference type="NCBI Taxonomy" id="64522"/>
    <lineage>
        <taxon>Eukaryota</taxon>
        <taxon>Fungi</taxon>
        <taxon>Fungi incertae sedis</taxon>
        <taxon>Mucoromycota</taxon>
        <taxon>Mortierellomycotina</taxon>
        <taxon>Mortierellomycetes</taxon>
        <taxon>Mortierellales</taxon>
        <taxon>Mortierellaceae</taxon>
        <taxon>Linnemannia</taxon>
    </lineage>
</organism>
<dbReference type="Proteomes" id="UP001194696">
    <property type="component" value="Unassembled WGS sequence"/>
</dbReference>
<dbReference type="InterPro" id="IPR051265">
    <property type="entry name" value="HIBADH-related_NP60_sf"/>
</dbReference>
<dbReference type="InterPro" id="IPR008927">
    <property type="entry name" value="6-PGluconate_DH-like_C_sf"/>
</dbReference>
<dbReference type="PANTHER" id="PTHR43580">
    <property type="entry name" value="OXIDOREDUCTASE GLYR1-RELATED"/>
    <property type="match status" value="1"/>
</dbReference>
<evidence type="ECO:0000256" key="1">
    <source>
        <dbReference type="ARBA" id="ARBA00007598"/>
    </source>
</evidence>
<dbReference type="PANTHER" id="PTHR43580:SF8">
    <property type="entry name" value="6-PHOSPHOGLUCONATE DEHYDROGENASE NADP-BINDING DOMAIN-CONTAINING PROTEIN-RELATED"/>
    <property type="match status" value="1"/>
</dbReference>
<gene>
    <name evidence="6" type="ORF">BGZ96_009808</name>
</gene>
<dbReference type="Gene3D" id="3.40.50.720">
    <property type="entry name" value="NAD(P)-binding Rossmann-like Domain"/>
    <property type="match status" value="1"/>
</dbReference>
<dbReference type="InterPro" id="IPR013328">
    <property type="entry name" value="6PGD_dom2"/>
</dbReference>
<dbReference type="InterPro" id="IPR036291">
    <property type="entry name" value="NAD(P)-bd_dom_sf"/>
</dbReference>
<dbReference type="Pfam" id="PF14833">
    <property type="entry name" value="NAD_binding_11"/>
    <property type="match status" value="1"/>
</dbReference>
<comment type="similarity">
    <text evidence="1">Belongs to the HIBADH-related family. NP60 subfamily.</text>
</comment>
<dbReference type="Gene3D" id="1.10.1040.10">
    <property type="entry name" value="N-(1-d-carboxylethyl)-l-norvaline Dehydrogenase, domain 2"/>
    <property type="match status" value="1"/>
</dbReference>
<evidence type="ECO:0000259" key="4">
    <source>
        <dbReference type="Pfam" id="PF03446"/>
    </source>
</evidence>
<evidence type="ECO:0000259" key="5">
    <source>
        <dbReference type="Pfam" id="PF14833"/>
    </source>
</evidence>
<evidence type="ECO:0000256" key="3">
    <source>
        <dbReference type="ARBA" id="ARBA00023027"/>
    </source>
</evidence>
<feature type="domain" description="6-phosphogluconate dehydrogenase NADP-binding" evidence="4">
    <location>
        <begin position="18"/>
        <end position="177"/>
    </location>
</feature>
<dbReference type="SUPFAM" id="SSF51735">
    <property type="entry name" value="NAD(P)-binding Rossmann-fold domains"/>
    <property type="match status" value="1"/>
</dbReference>
<dbReference type="SUPFAM" id="SSF48179">
    <property type="entry name" value="6-phosphogluconate dehydrogenase C-terminal domain-like"/>
    <property type="match status" value="1"/>
</dbReference>
<dbReference type="PIRSF" id="PIRSF000103">
    <property type="entry name" value="HIBADH"/>
    <property type="match status" value="1"/>
</dbReference>
<keyword evidence="3" id="KW-0520">NAD</keyword>
<accession>A0ABQ7JWM8</accession>
<keyword evidence="7" id="KW-1185">Reference proteome</keyword>
<evidence type="ECO:0000313" key="7">
    <source>
        <dbReference type="Proteomes" id="UP001194696"/>
    </source>
</evidence>
<name>A0ABQ7JWM8_9FUNG</name>